<protein>
    <submittedName>
        <fullName evidence="1">Uncharacterized protein</fullName>
    </submittedName>
</protein>
<dbReference type="AlphaFoldDB" id="A0AA35PEM8"/>
<accession>A0AA35PEM8</accession>
<evidence type="ECO:0000313" key="1">
    <source>
        <dbReference type="EMBL" id="CAI5781897.1"/>
    </source>
</evidence>
<evidence type="ECO:0000313" key="2">
    <source>
        <dbReference type="Proteomes" id="UP001178461"/>
    </source>
</evidence>
<dbReference type="EMBL" id="OX395133">
    <property type="protein sequence ID" value="CAI5781897.1"/>
    <property type="molecule type" value="Genomic_DNA"/>
</dbReference>
<keyword evidence="2" id="KW-1185">Reference proteome</keyword>
<name>A0AA35PEM8_9SAUR</name>
<sequence length="103" mass="11761">MPPTPFFSPLRALNPPHYFSQLFLAHRPSSSFPCCFFSNSTAPFFTLTNSPMLIHATVSLRQIDSRASLSVSVFNYRRLSSVRWLVYTYGCLVVKKRKVLTIV</sequence>
<gene>
    <name evidence="1" type="ORF">PODLI_1B013209</name>
</gene>
<reference evidence="1" key="1">
    <citation type="submission" date="2022-12" db="EMBL/GenBank/DDBJ databases">
        <authorList>
            <person name="Alioto T."/>
            <person name="Alioto T."/>
            <person name="Gomez Garrido J."/>
        </authorList>
    </citation>
    <scope>NUCLEOTIDE SEQUENCE</scope>
</reference>
<dbReference type="Proteomes" id="UP001178461">
    <property type="component" value="Chromosome 8"/>
</dbReference>
<proteinExistence type="predicted"/>
<organism evidence="1 2">
    <name type="scientific">Podarcis lilfordi</name>
    <name type="common">Lilford's wall lizard</name>
    <dbReference type="NCBI Taxonomy" id="74358"/>
    <lineage>
        <taxon>Eukaryota</taxon>
        <taxon>Metazoa</taxon>
        <taxon>Chordata</taxon>
        <taxon>Craniata</taxon>
        <taxon>Vertebrata</taxon>
        <taxon>Euteleostomi</taxon>
        <taxon>Lepidosauria</taxon>
        <taxon>Squamata</taxon>
        <taxon>Bifurcata</taxon>
        <taxon>Unidentata</taxon>
        <taxon>Episquamata</taxon>
        <taxon>Laterata</taxon>
        <taxon>Lacertibaenia</taxon>
        <taxon>Lacertidae</taxon>
        <taxon>Podarcis</taxon>
    </lineage>
</organism>